<gene>
    <name evidence="2" type="ORF">KZH69_16930</name>
</gene>
<dbReference type="Proteomes" id="UP000812031">
    <property type="component" value="Unassembled WGS sequence"/>
</dbReference>
<dbReference type="EMBL" id="JAHWYN010000018">
    <property type="protein sequence ID" value="MBW4362175.1"/>
    <property type="molecule type" value="Genomic_DNA"/>
</dbReference>
<keyword evidence="1" id="KW-1133">Transmembrane helix</keyword>
<comment type="caution">
    <text evidence="2">The sequence shown here is derived from an EMBL/GenBank/DDBJ whole genome shotgun (WGS) entry which is preliminary data.</text>
</comment>
<keyword evidence="3" id="KW-1185">Reference proteome</keyword>
<dbReference type="RefSeq" id="WP_219318667.1">
    <property type="nucleotide sequence ID" value="NZ_JAHWYN010000018.1"/>
</dbReference>
<evidence type="ECO:0008006" key="4">
    <source>
        <dbReference type="Google" id="ProtNLM"/>
    </source>
</evidence>
<feature type="transmembrane region" description="Helical" evidence="1">
    <location>
        <begin position="31"/>
        <end position="54"/>
    </location>
</feature>
<evidence type="ECO:0000256" key="1">
    <source>
        <dbReference type="SAM" id="Phobius"/>
    </source>
</evidence>
<evidence type="ECO:0000313" key="3">
    <source>
        <dbReference type="Proteomes" id="UP000812031"/>
    </source>
</evidence>
<accession>A0ABS6XZT7</accession>
<proteinExistence type="predicted"/>
<reference evidence="2 3" key="1">
    <citation type="submission" date="2021-07" db="EMBL/GenBank/DDBJ databases">
        <title>Flavobacterium sp. nov. isolated from sediment on the Taihu Lake.</title>
        <authorList>
            <person name="Qu J.-H."/>
        </authorList>
    </citation>
    <scope>NUCLEOTIDE SEQUENCE [LARGE SCALE GENOMIC DNA]</scope>
    <source>
        <strain evidence="2 3">NAS39</strain>
    </source>
</reference>
<organism evidence="2 3">
    <name type="scientific">Flavobacterium taihuense</name>
    <dbReference type="NCBI Taxonomy" id="2857508"/>
    <lineage>
        <taxon>Bacteria</taxon>
        <taxon>Pseudomonadati</taxon>
        <taxon>Bacteroidota</taxon>
        <taxon>Flavobacteriia</taxon>
        <taxon>Flavobacteriales</taxon>
        <taxon>Flavobacteriaceae</taxon>
        <taxon>Flavobacterium</taxon>
    </lineage>
</organism>
<keyword evidence="1" id="KW-0472">Membrane</keyword>
<keyword evidence="1" id="KW-0812">Transmembrane</keyword>
<evidence type="ECO:0000313" key="2">
    <source>
        <dbReference type="EMBL" id="MBW4362175.1"/>
    </source>
</evidence>
<protein>
    <recommendedName>
        <fullName evidence="4">Phosphatidate cytidylyltransferase</fullName>
    </recommendedName>
</protein>
<name>A0ABS6XZT7_9FLAO</name>
<sequence length="58" mass="6395">MKNKFTKFLIAFTILFTMNSCEVIGGIFKAGMGVGIFIVIAIIAVIIFIVSSFFKNND</sequence>